<keyword evidence="4" id="KW-0830">Ubiquinone</keyword>
<feature type="compositionally biased region" description="Basic and acidic residues" evidence="3">
    <location>
        <begin position="154"/>
        <end position="171"/>
    </location>
</feature>
<keyword evidence="2" id="KW-0496">Mitochondrion</keyword>
<dbReference type="Proteomes" id="UP000054845">
    <property type="component" value="Unassembled WGS sequence"/>
</dbReference>
<dbReference type="EMBL" id="CCYA01000276">
    <property type="protein sequence ID" value="CEH18701.1"/>
    <property type="molecule type" value="Genomic_DNA"/>
</dbReference>
<keyword evidence="2" id="KW-0679">Respiratory chain</keyword>
<protein>
    <recommendedName>
        <fullName evidence="2">NADH dehydrogenase [ubiquinone] 1 alpha subcomplex subunit</fullName>
    </recommendedName>
</protein>
<evidence type="ECO:0000313" key="4">
    <source>
        <dbReference type="EMBL" id="CEH18701.1"/>
    </source>
</evidence>
<dbReference type="PANTHER" id="PTHR12910">
    <property type="entry name" value="NADH-UBIQUINONE OXIDOREDUCTASE SUBUNIT B17.2"/>
    <property type="match status" value="1"/>
</dbReference>
<evidence type="ECO:0000256" key="2">
    <source>
        <dbReference type="RuleBase" id="RU363103"/>
    </source>
</evidence>
<evidence type="ECO:0000313" key="5">
    <source>
        <dbReference type="Proteomes" id="UP000054845"/>
    </source>
</evidence>
<dbReference type="AlphaFoldDB" id="A0A0P1BP89"/>
<evidence type="ECO:0000256" key="1">
    <source>
        <dbReference type="ARBA" id="ARBA00007355"/>
    </source>
</evidence>
<dbReference type="GO" id="GO:0005743">
    <property type="term" value="C:mitochondrial inner membrane"/>
    <property type="evidence" value="ECO:0007669"/>
    <property type="project" value="UniProtKB-SubCell"/>
</dbReference>
<name>A0A0P1BP89_9BASI</name>
<proteinExistence type="inferred from homology"/>
<reference evidence="4 5" key="1">
    <citation type="submission" date="2014-09" db="EMBL/GenBank/DDBJ databases">
        <authorList>
            <person name="Magalhaes I.L.F."/>
            <person name="Oliveira U."/>
            <person name="Santos F.R."/>
            <person name="Vidigal T.H.D.A."/>
            <person name="Brescovit A.D."/>
            <person name="Santos A.J."/>
        </authorList>
    </citation>
    <scope>NUCLEOTIDE SEQUENCE [LARGE SCALE GENOMIC DNA]</scope>
</reference>
<dbReference type="InterPro" id="IPR007763">
    <property type="entry name" value="NDUFA12"/>
</dbReference>
<feature type="region of interest" description="Disordered" evidence="3">
    <location>
        <begin position="282"/>
        <end position="339"/>
    </location>
</feature>
<keyword evidence="2" id="KW-0813">Transport</keyword>
<sequence length="339" mass="37235">MSHFFRTLAKALPLPGGLGRWRYLVGKDLADNSYYEFPSADGNKDPRFTRRVVKYKEHMDIDLYDRSELPLQWMMWLRHTRRSAPSIQRSGAAQTDASGTTSATSSAHASGGAVQHSIHATRSAPQDQTPRDGRAAAVPTSELGQDSFEGRQPTPDDRVWEASRARLREAGVSDARVPVKNTAAGHQPRHAETDTDGKAGESEPSRQVTEGDAQSEFSGAIQRRADRRAQMAQAASAATAKELERERARRLMAASPLSAFDVTVEGAAEGGGAGYSKEMQQVYARAQAEAREKAEREARRNAASQRREESPQLKPRFGRAVGPDEEWSPEAASIAPRRR</sequence>
<dbReference type="PANTHER" id="PTHR12910:SF12">
    <property type="entry name" value="NADH DEHYDROGENASE [UBIQUINONE] 1 ALPHA SUBCOMPLEX SUBUNIT 12"/>
    <property type="match status" value="1"/>
</dbReference>
<keyword evidence="2" id="KW-0472">Membrane</keyword>
<feature type="compositionally biased region" description="Basic and acidic residues" evidence="3">
    <location>
        <begin position="189"/>
        <end position="204"/>
    </location>
</feature>
<evidence type="ECO:0000256" key="3">
    <source>
        <dbReference type="SAM" id="MobiDB-lite"/>
    </source>
</evidence>
<keyword evidence="5" id="KW-1185">Reference proteome</keyword>
<dbReference type="STRING" id="401625.A0A0P1BP89"/>
<feature type="compositionally biased region" description="Polar residues" evidence="3">
    <location>
        <begin position="118"/>
        <end position="128"/>
    </location>
</feature>
<comment type="similarity">
    <text evidence="1 2">Belongs to the complex I NDUFA12 subunit family.</text>
</comment>
<dbReference type="Pfam" id="PF05071">
    <property type="entry name" value="NDUFA12"/>
    <property type="match status" value="1"/>
</dbReference>
<accession>A0A0P1BP89</accession>
<keyword evidence="2" id="KW-0999">Mitochondrion inner membrane</keyword>
<organism evidence="4 5">
    <name type="scientific">Ceraceosorus bombacis</name>
    <dbReference type="NCBI Taxonomy" id="401625"/>
    <lineage>
        <taxon>Eukaryota</taxon>
        <taxon>Fungi</taxon>
        <taxon>Dikarya</taxon>
        <taxon>Basidiomycota</taxon>
        <taxon>Ustilaginomycotina</taxon>
        <taxon>Exobasidiomycetes</taxon>
        <taxon>Ceraceosorales</taxon>
        <taxon>Ceraceosoraceae</taxon>
        <taxon>Ceraceosorus</taxon>
    </lineage>
</organism>
<feature type="compositionally biased region" description="Low complexity" evidence="3">
    <location>
        <begin position="90"/>
        <end position="113"/>
    </location>
</feature>
<feature type="region of interest" description="Disordered" evidence="3">
    <location>
        <begin position="85"/>
        <end position="245"/>
    </location>
</feature>
<feature type="compositionally biased region" description="Basic and acidic residues" evidence="3">
    <location>
        <begin position="288"/>
        <end position="311"/>
    </location>
</feature>
<comment type="function">
    <text evidence="2">Accessory subunit of the mitochondrial membrane respiratory chain NADH dehydrogenase (Complex I), that is believed not to be involved in catalysis. Complex I functions in the transfer of electrons from NADH to the respiratory chain. The immediate electron acceptor for the enzyme is believed to be ubiquinone.</text>
</comment>
<keyword evidence="2" id="KW-0249">Electron transport</keyword>
<feature type="compositionally biased region" description="Low complexity" evidence="3">
    <location>
        <begin position="230"/>
        <end position="240"/>
    </location>
</feature>
<dbReference type="OrthoDB" id="10255576at2759"/>
<dbReference type="GO" id="GO:0045271">
    <property type="term" value="C:respiratory chain complex I"/>
    <property type="evidence" value="ECO:0007669"/>
    <property type="project" value="InterPro"/>
</dbReference>
<comment type="subcellular location">
    <subcellularLocation>
        <location evidence="2">Mitochondrion inner membrane</location>
        <topology evidence="2">Peripheral membrane protein</topology>
        <orientation evidence="2">Matrix side</orientation>
    </subcellularLocation>
</comment>